<organism evidence="2 3">
    <name type="scientific">Klebsiella pneumoniae</name>
    <dbReference type="NCBI Taxonomy" id="573"/>
    <lineage>
        <taxon>Bacteria</taxon>
        <taxon>Pseudomonadati</taxon>
        <taxon>Pseudomonadota</taxon>
        <taxon>Gammaproteobacteria</taxon>
        <taxon>Enterobacterales</taxon>
        <taxon>Enterobacteriaceae</taxon>
        <taxon>Klebsiella/Raoultella group</taxon>
        <taxon>Klebsiella</taxon>
        <taxon>Klebsiella pneumoniae complex</taxon>
    </lineage>
</organism>
<evidence type="ECO:0000256" key="1">
    <source>
        <dbReference type="SAM" id="MobiDB-lite"/>
    </source>
</evidence>
<dbReference type="EMBL" id="BNFF01000001">
    <property type="protein sequence ID" value="GHK53917.1"/>
    <property type="molecule type" value="Genomic_DNA"/>
</dbReference>
<feature type="compositionally biased region" description="Basic residues" evidence="1">
    <location>
        <begin position="167"/>
        <end position="180"/>
    </location>
</feature>
<feature type="compositionally biased region" description="Basic residues" evidence="1">
    <location>
        <begin position="191"/>
        <end position="206"/>
    </location>
</feature>
<protein>
    <submittedName>
        <fullName evidence="2">Uncharacterized protein</fullName>
    </submittedName>
</protein>
<comment type="caution">
    <text evidence="2">The sequence shown here is derived from an EMBL/GenBank/DDBJ whole genome shotgun (WGS) entry which is preliminary data.</text>
</comment>
<name>A0A919HUD3_KLEPN</name>
<feature type="region of interest" description="Disordered" evidence="1">
    <location>
        <begin position="147"/>
        <end position="206"/>
    </location>
</feature>
<accession>A0A919HUD3</accession>
<evidence type="ECO:0000313" key="3">
    <source>
        <dbReference type="Proteomes" id="UP000655094"/>
    </source>
</evidence>
<feature type="region of interest" description="Disordered" evidence="1">
    <location>
        <begin position="20"/>
        <end position="52"/>
    </location>
</feature>
<evidence type="ECO:0000313" key="2">
    <source>
        <dbReference type="EMBL" id="GHK53917.1"/>
    </source>
</evidence>
<reference evidence="2" key="1">
    <citation type="submission" date="2020-10" db="EMBL/GenBank/DDBJ databases">
        <title>Genome Sequence of ESBL Producing Zambian Clinical Strains.</title>
        <authorList>
            <person name="Shawa M."/>
            <person name="Furuta Y."/>
            <person name="Simbotwe M."/>
            <person name="Mulenga E."/>
            <person name="Mubanga M."/>
            <person name="Mulenga G."/>
            <person name="Kaile C."/>
            <person name="Zorigt T."/>
            <person name="Hang'ombe B."/>
            <person name="Higashi H."/>
        </authorList>
    </citation>
    <scope>NUCLEOTIDE SEQUENCE</scope>
    <source>
        <strain evidence="2">Zam_UTH_09</strain>
    </source>
</reference>
<gene>
    <name evidence="2" type="ORF">KPZU09_36530</name>
</gene>
<dbReference type="Proteomes" id="UP000655094">
    <property type="component" value="Unassembled WGS sequence"/>
</dbReference>
<dbReference type="AlphaFoldDB" id="A0A919HUD3"/>
<proteinExistence type="predicted"/>
<sequence length="206" mass="22842">MRLLRNIVQPDGAVGDLRVVNSEDLDDKPKAEGDNGQVVATYPEDRHGEAHRQRRRAQAAYQQGGEEACVQAEDPRAGGGHFKHVYLAVAGEDQQGGDVGAHRHEAVRLQRQLAGHAVDQVVADREDHKDKNGADDTNNVVIENHVDSGQQRDTDDNNGQVAQLRPGGRRRVEHQKRLLSRRSSPIMPTGRNKRTRIKNRKAKASL</sequence>